<dbReference type="GO" id="GO:0016787">
    <property type="term" value="F:hydrolase activity"/>
    <property type="evidence" value="ECO:0007669"/>
    <property type="project" value="UniProtKB-KW"/>
</dbReference>
<evidence type="ECO:0000256" key="1">
    <source>
        <dbReference type="SAM" id="SignalP"/>
    </source>
</evidence>
<evidence type="ECO:0000313" key="3">
    <source>
        <dbReference type="EMBL" id="SES88629.1"/>
    </source>
</evidence>
<dbReference type="STRING" id="430453.SAMN04487962_102188"/>
<keyword evidence="4" id="KW-1185">Reference proteome</keyword>
<name>A0A1I0A3E6_9GAMM</name>
<dbReference type="InterPro" id="IPR023374">
    <property type="entry name" value="AttH-like_dom_sf"/>
</dbReference>
<sequence>MKAVHLFIGLLALLAIAGCSDEPSDAGFAGLADEGQEHGFRQPAPGGHISLPEDWGAHPDYRIEWWYLTANLETAEGQPLGLQWTQFRQGLEPRPPGAPAPDATLWPLQSAWMAHGAVSFDGQHWFDERFARGDIGQAGATTAPLQVWLDHWQLSEMAAGRWQLSASGDGWSYDLVLIPGQQVVRHGEQGFSAKTPDGQGSMYFSLTDIAIQGEVVLDGHSYKVAGLGWLDREWSSQFLRSDQRGWDWFALRLDDGSRLMVFQVGDGDGAFRSGTWVDPQGEAHSLGTDEIELAALDYRDIKPGRVPVAWQLDIPAMGLSLRVSAPPGTYWNDGLYPYWESPVSVSGSVDGSGYMELTGYGESAE</sequence>
<dbReference type="OrthoDB" id="9770826at2"/>
<proteinExistence type="predicted"/>
<dbReference type="SUPFAM" id="SSF159245">
    <property type="entry name" value="AttH-like"/>
    <property type="match status" value="1"/>
</dbReference>
<dbReference type="Gene3D" id="2.40.370.10">
    <property type="entry name" value="AttH-like domain"/>
    <property type="match status" value="2"/>
</dbReference>
<protein>
    <submittedName>
        <fullName evidence="3">Predicted secreted hydrolase</fullName>
    </submittedName>
</protein>
<dbReference type="PROSITE" id="PS51257">
    <property type="entry name" value="PROKAR_LIPOPROTEIN"/>
    <property type="match status" value="1"/>
</dbReference>
<reference evidence="4" key="1">
    <citation type="submission" date="2016-10" db="EMBL/GenBank/DDBJ databases">
        <authorList>
            <person name="Varghese N."/>
            <person name="Submissions S."/>
        </authorList>
    </citation>
    <scope>NUCLEOTIDE SEQUENCE [LARGE SCALE GENOMIC DNA]</scope>
    <source>
        <strain evidence="4">CGMCC 1.6489</strain>
    </source>
</reference>
<organism evidence="3 4">
    <name type="scientific">Marinobacter segnicrescens</name>
    <dbReference type="NCBI Taxonomy" id="430453"/>
    <lineage>
        <taxon>Bacteria</taxon>
        <taxon>Pseudomonadati</taxon>
        <taxon>Pseudomonadota</taxon>
        <taxon>Gammaproteobacteria</taxon>
        <taxon>Pseudomonadales</taxon>
        <taxon>Marinobacteraceae</taxon>
        <taxon>Marinobacter</taxon>
    </lineage>
</organism>
<gene>
    <name evidence="3" type="ORF">SAMN04487962_102188</name>
</gene>
<feature type="domain" description="AttH" evidence="2">
    <location>
        <begin position="63"/>
        <end position="236"/>
    </location>
</feature>
<keyword evidence="3" id="KW-0378">Hydrolase</keyword>
<feature type="signal peptide" evidence="1">
    <location>
        <begin position="1"/>
        <end position="17"/>
    </location>
</feature>
<feature type="chain" id="PRO_5011778123" evidence="1">
    <location>
        <begin position="18"/>
        <end position="365"/>
    </location>
</feature>
<keyword evidence="1" id="KW-0732">Signal</keyword>
<dbReference type="PANTHER" id="PTHR38591">
    <property type="entry name" value="HYDROLASE"/>
    <property type="match status" value="1"/>
</dbReference>
<dbReference type="Pfam" id="PF17186">
    <property type="entry name" value="Lipocalin_9"/>
    <property type="match status" value="1"/>
</dbReference>
<dbReference type="RefSeq" id="WP_091848872.1">
    <property type="nucleotide sequence ID" value="NZ_FOHZ01000002.1"/>
</dbReference>
<dbReference type="Proteomes" id="UP000198762">
    <property type="component" value="Unassembled WGS sequence"/>
</dbReference>
<evidence type="ECO:0000259" key="2">
    <source>
        <dbReference type="Pfam" id="PF07143"/>
    </source>
</evidence>
<evidence type="ECO:0000313" key="4">
    <source>
        <dbReference type="Proteomes" id="UP000198762"/>
    </source>
</evidence>
<dbReference type="Pfam" id="PF07143">
    <property type="entry name" value="CrtC"/>
    <property type="match status" value="1"/>
</dbReference>
<dbReference type="PANTHER" id="PTHR38591:SF1">
    <property type="entry name" value="BLL1000 PROTEIN"/>
    <property type="match status" value="1"/>
</dbReference>
<dbReference type="AlphaFoldDB" id="A0A1I0A3E6"/>
<dbReference type="EMBL" id="FOHZ01000002">
    <property type="protein sequence ID" value="SES88629.1"/>
    <property type="molecule type" value="Genomic_DNA"/>
</dbReference>
<accession>A0A1I0A3E6</accession>
<dbReference type="InterPro" id="IPR010791">
    <property type="entry name" value="AttH_dom"/>
</dbReference>